<sequence length="918" mass="99347">METAHHPAESDGPFGGRPPQEAAGPSSPLRDRVMAAYLPVAALLERLEETGSAVGSSAATAAPRLEAVRALLEEQGVGDWTDLARLLVDPAELTRRTGPTGTIATPAVPDDPRALFYEDYRNAAPAPAETGPEVTEPVPSSPEEIVQAALDSPHACLVRAADGPERTAALAEIVRRLAADGRRTLLLAPDPQAVAALLDALREMPEIKTLRAEPPGDGAVPDPLDDLKRLRRELLWLEQWPRDLTALEDLRAHGVRRRAELAAEEQRLVAAIEAVDRRIETADEQAAEARERLERAERDRARRTEEADRARATWREVQDIADASARDADARTRAADTAEARHRDLAQQTLHCEQELQAARDREATLTDELTRARETLPVATRETEQLSAAAADATAAQHASYYRLAAAESGYAAQRRKLTWGQRLHVAAPPPEVEEARQLVKSRRREAEDAAERAHVAVQAHQQAEALRAGLARFMADAEHELVTLTQTQERLGGRLATLTAERDTAYAEAQRLAREAAEAVGHADRSATTARQAGQAATEAEQHAAAARHVHDEATAGRERADAEAAEARNHRSALDAELERHRADTTTQIANLEAELRAFDEAEARSRRHVQRICGTDLDEVPMDLLSRHRAEAMARIEELAADLESADLVHGTPPSFGRSHYSRGTVFDTLIVVDADRLGDADLLIGAVRTRHWLLVADGQGRPPHLAEDHPEYAHLQDLDPTLVETATDRLQHSTFGRCLATAPALCHDLTLPTQDTPTPANDTASPPPPADATTAEPTPPAQPPTDTTRPLTPMDDVPSAPPSLRPEDTTRPLTVLPDTPEAPTGEPDPTVQPTPEPNDPTQTLDALPADTPAKDQAPAHPLPANEQPPPEPTDATRALPVPPTDTPGDSPATGDQPPADERTEPETHDTVHP</sequence>
<gene>
    <name evidence="3" type="ORF">SAMN04489712_1321</name>
</gene>
<feature type="region of interest" description="Disordered" evidence="2">
    <location>
        <begin position="520"/>
        <end position="585"/>
    </location>
</feature>
<feature type="compositionally biased region" description="Low complexity" evidence="2">
    <location>
        <begin position="529"/>
        <end position="549"/>
    </location>
</feature>
<name>A0A1H6E332_9ACTN</name>
<proteinExistence type="predicted"/>
<keyword evidence="1" id="KW-0175">Coiled coil</keyword>
<organism evidence="3 4">
    <name type="scientific">Thermomonospora echinospora</name>
    <dbReference type="NCBI Taxonomy" id="1992"/>
    <lineage>
        <taxon>Bacteria</taxon>
        <taxon>Bacillati</taxon>
        <taxon>Actinomycetota</taxon>
        <taxon>Actinomycetes</taxon>
        <taxon>Streptosporangiales</taxon>
        <taxon>Thermomonosporaceae</taxon>
        <taxon>Thermomonospora</taxon>
    </lineage>
</organism>
<feature type="coiled-coil region" evidence="1">
    <location>
        <begin position="272"/>
        <end position="313"/>
    </location>
</feature>
<reference evidence="4" key="1">
    <citation type="submission" date="2016-10" db="EMBL/GenBank/DDBJ databases">
        <authorList>
            <person name="Varghese N."/>
            <person name="Submissions S."/>
        </authorList>
    </citation>
    <scope>NUCLEOTIDE SEQUENCE [LARGE SCALE GENOMIC DNA]</scope>
    <source>
        <strain evidence="4">DSM 43163</strain>
    </source>
</reference>
<feature type="region of interest" description="Disordered" evidence="2">
    <location>
        <begin position="755"/>
        <end position="918"/>
    </location>
</feature>
<dbReference type="AlphaFoldDB" id="A0A1H6E332"/>
<evidence type="ECO:0000256" key="1">
    <source>
        <dbReference type="SAM" id="Coils"/>
    </source>
</evidence>
<dbReference type="PRINTS" id="PR01217">
    <property type="entry name" value="PRICHEXTENSN"/>
</dbReference>
<feature type="compositionally biased region" description="Basic and acidic residues" evidence="2">
    <location>
        <begin position="551"/>
        <end position="585"/>
    </location>
</feature>
<feature type="non-terminal residue" evidence="3">
    <location>
        <position position="918"/>
    </location>
</feature>
<feature type="region of interest" description="Disordered" evidence="2">
    <location>
        <begin position="1"/>
        <end position="30"/>
    </location>
</feature>
<evidence type="ECO:0000256" key="2">
    <source>
        <dbReference type="SAM" id="MobiDB-lite"/>
    </source>
</evidence>
<feature type="compositionally biased region" description="Basic and acidic residues" evidence="2">
    <location>
        <begin position="904"/>
        <end position="918"/>
    </location>
</feature>
<feature type="compositionally biased region" description="Low complexity" evidence="2">
    <location>
        <begin position="755"/>
        <end position="769"/>
    </location>
</feature>
<protein>
    <submittedName>
        <fullName evidence="3">Part of AAA domain-containing protein</fullName>
    </submittedName>
</protein>
<accession>A0A1H6E332</accession>
<dbReference type="Proteomes" id="UP000236723">
    <property type="component" value="Unassembled WGS sequence"/>
</dbReference>
<dbReference type="EMBL" id="FNVO01000032">
    <property type="protein sequence ID" value="SEG92042.1"/>
    <property type="molecule type" value="Genomic_DNA"/>
</dbReference>
<evidence type="ECO:0000313" key="4">
    <source>
        <dbReference type="Proteomes" id="UP000236723"/>
    </source>
</evidence>
<keyword evidence="4" id="KW-1185">Reference proteome</keyword>
<evidence type="ECO:0000313" key="3">
    <source>
        <dbReference type="EMBL" id="SEG92042.1"/>
    </source>
</evidence>